<sequence length="45" mass="5142">MRLPVNGLRRVFSRENLWALVLCLIVLAVILLTADSAPLWIYQGF</sequence>
<organism evidence="1">
    <name type="scientific">Levilinea saccharolytica</name>
    <dbReference type="NCBI Taxonomy" id="229921"/>
    <lineage>
        <taxon>Bacteria</taxon>
        <taxon>Bacillati</taxon>
        <taxon>Chloroflexota</taxon>
        <taxon>Anaerolineae</taxon>
        <taxon>Anaerolineales</taxon>
        <taxon>Anaerolineaceae</taxon>
        <taxon>Levilinea</taxon>
    </lineage>
</organism>
<evidence type="ECO:0008006" key="2">
    <source>
        <dbReference type="Google" id="ProtNLM"/>
    </source>
</evidence>
<proteinExistence type="predicted"/>
<gene>
    <name evidence="1" type="ORF">LSAC_03391</name>
</gene>
<accession>A0A0M8JQ33</accession>
<protein>
    <recommendedName>
        <fullName evidence="2">ABC transporter permease</fullName>
    </recommendedName>
</protein>
<evidence type="ECO:0000313" key="1">
    <source>
        <dbReference type="EMBL" id="GAP19487.1"/>
    </source>
</evidence>
<reference evidence="1" key="1">
    <citation type="journal article" date="2015" name="Genome Announc.">
        <title>Draft Genome Sequences of Anaerolinea thermolimosa IMO-1, Bellilinea caldifistulae GOMI-1, Leptolinea tardivitalis YMTK-2, Levilinea saccharolytica KIBI-1, Longilinea arvoryzae KOME-1, Previously Described as Members of the Class Anaerolineae (Chloroflexi).</title>
        <authorList>
            <person name="Matsuura N."/>
            <person name="Tourlousse M.D."/>
            <person name="Ohashi A."/>
            <person name="Hugenholtz P."/>
            <person name="Sekiguchi Y."/>
        </authorList>
    </citation>
    <scope>NUCLEOTIDE SEQUENCE</scope>
    <source>
        <strain evidence="1">KIBI-1</strain>
    </source>
</reference>
<name>A0A0M8JQ33_9CHLR</name>
<dbReference type="RefSeq" id="WP_160318410.1">
    <property type="nucleotide sequence ID" value="NZ_BBXZ01000180.1"/>
</dbReference>
<dbReference type="AlphaFoldDB" id="A0A0M8JQ33"/>
<dbReference type="EMBL" id="DF967975">
    <property type="protein sequence ID" value="GAP19487.1"/>
    <property type="molecule type" value="Genomic_DNA"/>
</dbReference>